<sequence length="1071" mass="113044">MTAPPRFLSPFVRTRTRLSLTLGLVLAALTAALLPWWQPDDGTPPTGAGGTTTDVTRASTGPRDEVTAMAQARRTGKQVLVDTATTATALTWALPDGQFKTRITAAPTRAKNAEGKWAPVDNKLKRSAEAPRGLGVAPANPVVPVRFASGTARKARADRSFARDGMLGRTPGETILAEVELGEHTVAYTWPGALPEPVLDGPRALYSEVLPGVDLLLVAREEGGMAQVLIVKTPEAARQEALKTVTYGLSSDTAVFQQDRKATRVRVLDKTGKEVGSIPTPFAWDSSGRDPELPPGTANRTSVATPADVLKLSGLTGIEPGANSAPLPITLDGENTGAAGLKLGFAATGLADRKGVTYPLYVDPPLNPGWDAWTVAYKPYPSTSFFNGTNFSSGTSDARVGHEDDTGGTARSFWRMDWSSSIKGAEITSATFKVLNNHSWSCTNREFQIWRTGSISSGTTWNAQPSWSDELQRRSFAHGWSASSCPDDYEAFNVKDAAQYATDKGHSTVTLGMRATSESDTQTWRKFRATSATIEAVYNRPPSEPTKGTSKPGGACTPGPGAGITVGKTNITLSVTAKDPDNNMSKVRFRFWKTGGTVPAGTYVTIGASGGTSSLTIPVTDARLKDITTNTTFSWDALGEDLAGATSTNYPPGTEPCRITVDPSGPSQPEVTSDVFLEATSSGTTWAKVNFGTTGPITFESPGAVRFQYAWGGVSPKSVNADANGLATVPDLQPLNAGPNTLQVYAYDSLGNPSVRTDYTTYVPPKENADTPGDTGGDGTPDLMVIDAAGALRTYAGQKPDGELYGSLISSYAKAADGTVTLNPPGHWYDAASTLGNKAALIAHYQDTYPGDGTTDLFARTPDGGFWLYPGDGYGSFDVGQRMKIRLPSNAPAPSTWTQLKALGDITGDKLPDLVLRTAAGFWVLSGYTGGSVQTATLMNADAWARRDVVNLADMNKDGIADLLWRNLDNGSMYLRRGKVGAAGAGSVDLNSLMLAANAVNGDEAFGTSWTEANVNSAVGVPDINGDGVPDIWARFASDGHMSVYHPSTTNTNAPVKTVIGSGWNDKLAFG</sequence>
<gene>
    <name evidence="2" type="ORF">OHA22_35415</name>
</gene>
<dbReference type="InterPro" id="IPR028994">
    <property type="entry name" value="Integrin_alpha_N"/>
</dbReference>
<feature type="region of interest" description="Disordered" evidence="1">
    <location>
        <begin position="539"/>
        <end position="563"/>
    </location>
</feature>
<protein>
    <submittedName>
        <fullName evidence="2">DNRLRE domain-containing protein</fullName>
    </submittedName>
</protein>
<accession>A0AAU2A6W1</accession>
<name>A0AAU2A6W1_9ACTN</name>
<reference evidence="2" key="1">
    <citation type="submission" date="2022-10" db="EMBL/GenBank/DDBJ databases">
        <title>The complete genomes of actinobacterial strains from the NBC collection.</title>
        <authorList>
            <person name="Joergensen T.S."/>
            <person name="Alvarez Arevalo M."/>
            <person name="Sterndorff E.B."/>
            <person name="Faurdal D."/>
            <person name="Vuksanovic O."/>
            <person name="Mourched A.-S."/>
            <person name="Charusanti P."/>
            <person name="Shaw S."/>
            <person name="Blin K."/>
            <person name="Weber T."/>
        </authorList>
    </citation>
    <scope>NUCLEOTIDE SEQUENCE</scope>
    <source>
        <strain evidence="2">NBC_00093</strain>
    </source>
</reference>
<dbReference type="SUPFAM" id="SSF69318">
    <property type="entry name" value="Integrin alpha N-terminal domain"/>
    <property type="match status" value="1"/>
</dbReference>
<dbReference type="EMBL" id="CP108222">
    <property type="protein sequence ID" value="WTT20444.1"/>
    <property type="molecule type" value="Genomic_DNA"/>
</dbReference>
<feature type="region of interest" description="Disordered" evidence="1">
    <location>
        <begin position="279"/>
        <end position="301"/>
    </location>
</feature>
<evidence type="ECO:0000313" key="2">
    <source>
        <dbReference type="EMBL" id="WTT20444.1"/>
    </source>
</evidence>
<evidence type="ECO:0000256" key="1">
    <source>
        <dbReference type="SAM" id="MobiDB-lite"/>
    </source>
</evidence>
<dbReference type="NCBIfam" id="NF033679">
    <property type="entry name" value="DNRLRE_dom"/>
    <property type="match status" value="1"/>
</dbReference>
<organism evidence="2">
    <name type="scientific">Streptomyces sp. NBC_00093</name>
    <dbReference type="NCBI Taxonomy" id="2975649"/>
    <lineage>
        <taxon>Bacteria</taxon>
        <taxon>Bacillati</taxon>
        <taxon>Actinomycetota</taxon>
        <taxon>Actinomycetes</taxon>
        <taxon>Kitasatosporales</taxon>
        <taxon>Streptomycetaceae</taxon>
        <taxon>Streptomyces</taxon>
    </lineage>
</organism>
<dbReference type="AlphaFoldDB" id="A0AAU2A6W1"/>
<feature type="region of interest" description="Disordered" evidence="1">
    <location>
        <begin position="38"/>
        <end position="63"/>
    </location>
</feature>
<proteinExistence type="predicted"/>
<feature type="compositionally biased region" description="Low complexity" evidence="1">
    <location>
        <begin position="38"/>
        <end position="56"/>
    </location>
</feature>